<dbReference type="GO" id="GO:0009306">
    <property type="term" value="P:protein secretion"/>
    <property type="evidence" value="ECO:0007669"/>
    <property type="project" value="InterPro"/>
</dbReference>
<evidence type="ECO:0000256" key="9">
    <source>
        <dbReference type="ARBA" id="ARBA00023136"/>
    </source>
</evidence>
<dbReference type="InterPro" id="IPR038072">
    <property type="entry name" value="GspK_central_sf"/>
</dbReference>
<keyword evidence="7" id="KW-0653">Protein transport</keyword>
<evidence type="ECO:0000256" key="3">
    <source>
        <dbReference type="ARBA" id="ARBA00022448"/>
    </source>
</evidence>
<feature type="domain" description="T2SS protein K second SAM-like" evidence="11">
    <location>
        <begin position="216"/>
        <end position="280"/>
    </location>
</feature>
<evidence type="ECO:0000256" key="10">
    <source>
        <dbReference type="PIRNR" id="PIRNR002786"/>
    </source>
</evidence>
<accession>A0A3P8KQZ1</accession>
<dbReference type="Pfam" id="PF21687">
    <property type="entry name" value="T2SSK_1st"/>
    <property type="match status" value="1"/>
</dbReference>
<keyword evidence="4 10" id="KW-1003">Cell membrane</keyword>
<comment type="similarity">
    <text evidence="2 10">Belongs to the GSP K family.</text>
</comment>
<evidence type="ECO:0000256" key="2">
    <source>
        <dbReference type="ARBA" id="ARBA00007246"/>
    </source>
</evidence>
<dbReference type="SUPFAM" id="SSF158544">
    <property type="entry name" value="GspK insert domain-like"/>
    <property type="match status" value="2"/>
</dbReference>
<dbReference type="AlphaFoldDB" id="A0A3P8KQZ1"/>
<dbReference type="GO" id="GO:0005886">
    <property type="term" value="C:plasma membrane"/>
    <property type="evidence" value="ECO:0007669"/>
    <property type="project" value="UniProtKB-SubCell"/>
</dbReference>
<feature type="domain" description="T2SS protein K first SAM-like" evidence="12">
    <location>
        <begin position="102"/>
        <end position="210"/>
    </location>
</feature>
<evidence type="ECO:0000256" key="5">
    <source>
        <dbReference type="ARBA" id="ARBA00022519"/>
    </source>
</evidence>
<evidence type="ECO:0000256" key="1">
    <source>
        <dbReference type="ARBA" id="ARBA00004533"/>
    </source>
</evidence>
<organism evidence="13 14">
    <name type="scientific">Raoultella terrigena</name>
    <name type="common">Klebsiella terrigena</name>
    <dbReference type="NCBI Taxonomy" id="577"/>
    <lineage>
        <taxon>Bacteria</taxon>
        <taxon>Pseudomonadati</taxon>
        <taxon>Pseudomonadota</taxon>
        <taxon>Gammaproteobacteria</taxon>
        <taxon>Enterobacterales</taxon>
        <taxon>Enterobacteriaceae</taxon>
        <taxon>Klebsiella/Raoultella group</taxon>
        <taxon>Raoultella</taxon>
    </lineage>
</organism>
<evidence type="ECO:0000259" key="12">
    <source>
        <dbReference type="Pfam" id="PF21687"/>
    </source>
</evidence>
<dbReference type="PIRSF" id="PIRSF002786">
    <property type="entry name" value="XcpX"/>
    <property type="match status" value="1"/>
</dbReference>
<evidence type="ECO:0000256" key="6">
    <source>
        <dbReference type="ARBA" id="ARBA00022692"/>
    </source>
</evidence>
<name>A0A3P8KQZ1_RAOTE</name>
<evidence type="ECO:0000256" key="4">
    <source>
        <dbReference type="ARBA" id="ARBA00022475"/>
    </source>
</evidence>
<dbReference type="InterPro" id="IPR049179">
    <property type="entry name" value="T2SSK_SAM-like_2nd"/>
</dbReference>
<protein>
    <recommendedName>
        <fullName evidence="10">Type II secretion system protein K</fullName>
    </recommendedName>
</protein>
<evidence type="ECO:0000256" key="8">
    <source>
        <dbReference type="ARBA" id="ARBA00022989"/>
    </source>
</evidence>
<dbReference type="EMBL" id="LR131271">
    <property type="protein sequence ID" value="VDR29701.1"/>
    <property type="molecule type" value="Genomic_DNA"/>
</dbReference>
<dbReference type="Pfam" id="PF03934">
    <property type="entry name" value="T2SSK"/>
    <property type="match status" value="1"/>
</dbReference>
<gene>
    <name evidence="13" type="ORF">NCTC13098_06120</name>
</gene>
<keyword evidence="5 10" id="KW-0997">Cell inner membrane</keyword>
<dbReference type="SUPFAM" id="SSF54523">
    <property type="entry name" value="Pili subunits"/>
    <property type="match status" value="1"/>
</dbReference>
<evidence type="ECO:0000256" key="7">
    <source>
        <dbReference type="ARBA" id="ARBA00022927"/>
    </source>
</evidence>
<evidence type="ECO:0000313" key="14">
    <source>
        <dbReference type="Proteomes" id="UP000274346"/>
    </source>
</evidence>
<dbReference type="Proteomes" id="UP000274346">
    <property type="component" value="Chromosome"/>
</dbReference>
<comment type="subcellular location">
    <subcellularLocation>
        <location evidence="1 10">Cell inner membrane</location>
    </subcellularLocation>
</comment>
<evidence type="ECO:0000313" key="13">
    <source>
        <dbReference type="EMBL" id="VDR29701.1"/>
    </source>
</evidence>
<dbReference type="InterPro" id="IPR045584">
    <property type="entry name" value="Pilin-like"/>
</dbReference>
<dbReference type="Gene3D" id="1.10.40.60">
    <property type="entry name" value="EpsJ-like"/>
    <property type="match status" value="2"/>
</dbReference>
<proteinExistence type="inferred from homology"/>
<evidence type="ECO:0000259" key="11">
    <source>
        <dbReference type="Pfam" id="PF03934"/>
    </source>
</evidence>
<dbReference type="InterPro" id="IPR049031">
    <property type="entry name" value="T2SSK_SAM-like_1st"/>
</dbReference>
<keyword evidence="6" id="KW-0812">Transmembrane</keyword>
<keyword evidence="3 10" id="KW-0813">Transport</keyword>
<dbReference type="Gene3D" id="3.30.1300.30">
    <property type="entry name" value="GSPII I/J protein-like"/>
    <property type="match status" value="1"/>
</dbReference>
<dbReference type="KEGG" id="rtg:NCTC13098_06120"/>
<reference evidence="13 14" key="1">
    <citation type="submission" date="2018-12" db="EMBL/GenBank/DDBJ databases">
        <authorList>
            <consortium name="Pathogen Informatics"/>
        </authorList>
    </citation>
    <scope>NUCLEOTIDE SEQUENCE [LARGE SCALE GENOMIC DNA]</scope>
    <source>
        <strain evidence="13 14">NCTC13098</strain>
    </source>
</reference>
<dbReference type="PANTHER" id="PTHR38831">
    <property type="entry name" value="TYPE II SECRETION SYSTEM PROTEIN K"/>
    <property type="match status" value="1"/>
</dbReference>
<keyword evidence="8" id="KW-1133">Transmembrane helix</keyword>
<dbReference type="PANTHER" id="PTHR38831:SF1">
    <property type="entry name" value="TYPE II SECRETION SYSTEM PROTEIN K-RELATED"/>
    <property type="match status" value="1"/>
</dbReference>
<sequence length="326" mass="36032">MNGRQRGVALLMVLLILALMMVLASAITERTARMYQQTATTLDNLQARWYALGAETMVAALLQRDALDSPNQTHLAQNWAQQGRRFTVDGGEIYATITDDLACFNLNAVNRATADESEAIPAAARAFTRLLEKLGAEPLRALQLTAALRDWIDADSQPLLNGAEDEVYMAQSPGYLTGNQNIQDLSELRLLAGMDAALYQRLLPYVCAHPNDALQININTLKPAQAALLAALFPADLSIQQARQLLIARPASGWNSVAAFLAQQALQDTDTTAVRPWLTVHSERFVASFTVVMGSARYQQRSLLQREGRSFRVIQRRYGLYRVADE</sequence>
<dbReference type="InterPro" id="IPR005628">
    <property type="entry name" value="GspK"/>
</dbReference>
<dbReference type="NCBIfam" id="NF037980">
    <property type="entry name" value="T2SS_GspK"/>
    <property type="match status" value="1"/>
</dbReference>
<keyword evidence="9 10" id="KW-0472">Membrane</keyword>